<dbReference type="Proteomes" id="UP000789396">
    <property type="component" value="Unassembled WGS sequence"/>
</dbReference>
<name>A0A9N9H9N5_9GLOM</name>
<evidence type="ECO:0000313" key="1">
    <source>
        <dbReference type="EMBL" id="CAG8663841.1"/>
    </source>
</evidence>
<dbReference type="OrthoDB" id="10263226at2759"/>
<dbReference type="EMBL" id="CAJVPZ010015169">
    <property type="protein sequence ID" value="CAG8663841.1"/>
    <property type="molecule type" value="Genomic_DNA"/>
</dbReference>
<comment type="caution">
    <text evidence="1">The sequence shown here is derived from an EMBL/GenBank/DDBJ whole genome shotgun (WGS) entry which is preliminary data.</text>
</comment>
<proteinExistence type="predicted"/>
<protein>
    <submittedName>
        <fullName evidence="1">13564_t:CDS:1</fullName>
    </submittedName>
</protein>
<gene>
    <name evidence="1" type="ORF">RFULGI_LOCUS8958</name>
</gene>
<dbReference type="AlphaFoldDB" id="A0A9N9H9N5"/>
<sequence length="146" mass="16951">ENTFVQITHISPLILFASAVDYFSNLMQHLATNSSVSKDVSLASTRSWQTMKILAGEAKQLVKQEDAKIVKRDDEMRSRIEESTIFLLRKMPNFGNGISYIDYNDHEPPLVMVERKSDDEIWYNDQMAVKLLWRYNAEPNEITHEI</sequence>
<organism evidence="1 2">
    <name type="scientific">Racocetra fulgida</name>
    <dbReference type="NCBI Taxonomy" id="60492"/>
    <lineage>
        <taxon>Eukaryota</taxon>
        <taxon>Fungi</taxon>
        <taxon>Fungi incertae sedis</taxon>
        <taxon>Mucoromycota</taxon>
        <taxon>Glomeromycotina</taxon>
        <taxon>Glomeromycetes</taxon>
        <taxon>Diversisporales</taxon>
        <taxon>Gigasporaceae</taxon>
        <taxon>Racocetra</taxon>
    </lineage>
</organism>
<reference evidence="1" key="1">
    <citation type="submission" date="2021-06" db="EMBL/GenBank/DDBJ databases">
        <authorList>
            <person name="Kallberg Y."/>
            <person name="Tangrot J."/>
            <person name="Rosling A."/>
        </authorList>
    </citation>
    <scope>NUCLEOTIDE SEQUENCE</scope>
    <source>
        <strain evidence="1">IN212</strain>
    </source>
</reference>
<keyword evidence="2" id="KW-1185">Reference proteome</keyword>
<accession>A0A9N9H9N5</accession>
<feature type="non-terminal residue" evidence="1">
    <location>
        <position position="1"/>
    </location>
</feature>
<evidence type="ECO:0000313" key="2">
    <source>
        <dbReference type="Proteomes" id="UP000789396"/>
    </source>
</evidence>